<dbReference type="InterPro" id="IPR021851">
    <property type="entry name" value="DUF3455"/>
</dbReference>
<dbReference type="EMBL" id="ML122291">
    <property type="protein sequence ID" value="RPD56024.1"/>
    <property type="molecule type" value="Genomic_DNA"/>
</dbReference>
<dbReference type="Proteomes" id="UP000313359">
    <property type="component" value="Unassembled WGS sequence"/>
</dbReference>
<reference evidence="1" key="1">
    <citation type="journal article" date="2018" name="Genome Biol. Evol.">
        <title>Genomics and development of Lentinus tigrinus, a white-rot wood-decaying mushroom with dimorphic fruiting bodies.</title>
        <authorList>
            <person name="Wu B."/>
            <person name="Xu Z."/>
            <person name="Knudson A."/>
            <person name="Carlson A."/>
            <person name="Chen N."/>
            <person name="Kovaka S."/>
            <person name="LaButti K."/>
            <person name="Lipzen A."/>
            <person name="Pennachio C."/>
            <person name="Riley R."/>
            <person name="Schakwitz W."/>
            <person name="Umezawa K."/>
            <person name="Ohm R.A."/>
            <person name="Grigoriev I.V."/>
            <person name="Nagy L.G."/>
            <person name="Gibbons J."/>
            <person name="Hibbett D."/>
        </authorList>
    </citation>
    <scope>NUCLEOTIDE SEQUENCE [LARGE SCALE GENOMIC DNA]</scope>
    <source>
        <strain evidence="1">ALCF2SS1-6</strain>
    </source>
</reference>
<sequence>MVAIPKALLAAAAAQYSPGHADYMASQGSNAMSSANMSVINGFDWSFGGFPVEAAGLAGCPVDKFVPQFPAGQTQLVAPTQPTKFIGLAFGVQNYTCSSANNYTSTGAVAELIDVSCHAFNPNFSTIQNDLYNFWNSVVPGVIPIQAIIDLLHLLNPPNILAQHYFITNPVTGQGVSPVWDFTSSGLLKGNKDAFIVAKGKGSIPAPTNPKTDVAWLDVVNVQGKVADEVFRFDTVGGQPPASCKYGQDKDLSVKYVSKYIFYGGSL</sequence>
<dbReference type="OrthoDB" id="1859733at2759"/>
<dbReference type="PANTHER" id="PTHR35567">
    <property type="entry name" value="MALATE DEHYDROGENASE (AFU_ORTHOLOGUE AFUA_2G13800)"/>
    <property type="match status" value="1"/>
</dbReference>
<gene>
    <name evidence="1" type="ORF">L227DRAFT_614898</name>
</gene>
<organism evidence="1 2">
    <name type="scientific">Lentinus tigrinus ALCF2SS1-6</name>
    <dbReference type="NCBI Taxonomy" id="1328759"/>
    <lineage>
        <taxon>Eukaryota</taxon>
        <taxon>Fungi</taxon>
        <taxon>Dikarya</taxon>
        <taxon>Basidiomycota</taxon>
        <taxon>Agaricomycotina</taxon>
        <taxon>Agaricomycetes</taxon>
        <taxon>Polyporales</taxon>
        <taxon>Polyporaceae</taxon>
        <taxon>Lentinus</taxon>
    </lineage>
</organism>
<accession>A0A5C2RYG7</accession>
<name>A0A5C2RYG7_9APHY</name>
<dbReference type="Pfam" id="PF11937">
    <property type="entry name" value="DUF3455"/>
    <property type="match status" value="1"/>
</dbReference>
<evidence type="ECO:0000313" key="2">
    <source>
        <dbReference type="Proteomes" id="UP000313359"/>
    </source>
</evidence>
<dbReference type="AlphaFoldDB" id="A0A5C2RYG7"/>
<dbReference type="PANTHER" id="PTHR35567:SF1">
    <property type="entry name" value="CONSERVED FUNGAL PROTEIN (AFU_ORTHOLOGUE AFUA_1G14230)"/>
    <property type="match status" value="1"/>
</dbReference>
<evidence type="ECO:0008006" key="3">
    <source>
        <dbReference type="Google" id="ProtNLM"/>
    </source>
</evidence>
<keyword evidence="2" id="KW-1185">Reference proteome</keyword>
<protein>
    <recommendedName>
        <fullName evidence="3">Malate dehydrogenase</fullName>
    </recommendedName>
</protein>
<evidence type="ECO:0000313" key="1">
    <source>
        <dbReference type="EMBL" id="RPD56024.1"/>
    </source>
</evidence>
<proteinExistence type="predicted"/>